<dbReference type="Proteomes" id="UP001607303">
    <property type="component" value="Unassembled WGS sequence"/>
</dbReference>
<name>A0ABD2BKU9_VESMC</name>
<dbReference type="AlphaFoldDB" id="A0ABD2BKU9"/>
<comment type="caution">
    <text evidence="1">The sequence shown here is derived from an EMBL/GenBank/DDBJ whole genome shotgun (WGS) entry which is preliminary data.</text>
</comment>
<protein>
    <submittedName>
        <fullName evidence="1">Protein lozenge</fullName>
    </submittedName>
</protein>
<reference evidence="1 2" key="1">
    <citation type="journal article" date="2024" name="Ann. Entomol. Soc. Am.">
        <title>Genomic analyses of the southern and eastern yellowjacket wasps (Hymenoptera: Vespidae) reveal evolutionary signatures of social life.</title>
        <authorList>
            <person name="Catto M.A."/>
            <person name="Caine P.B."/>
            <person name="Orr S.E."/>
            <person name="Hunt B.G."/>
            <person name="Goodisman M.A.D."/>
        </authorList>
    </citation>
    <scope>NUCLEOTIDE SEQUENCE [LARGE SCALE GENOMIC DNA]</scope>
    <source>
        <strain evidence="1">232</strain>
        <tissue evidence="1">Head and thorax</tissue>
    </source>
</reference>
<evidence type="ECO:0000313" key="1">
    <source>
        <dbReference type="EMBL" id="KAL2733404.1"/>
    </source>
</evidence>
<proteinExistence type="predicted"/>
<evidence type="ECO:0000313" key="2">
    <source>
        <dbReference type="Proteomes" id="UP001607303"/>
    </source>
</evidence>
<accession>A0ABD2BKU9</accession>
<gene>
    <name evidence="1" type="ORF">V1477_014372</name>
</gene>
<dbReference type="EMBL" id="JAYRBN010000074">
    <property type="protein sequence ID" value="KAL2733404.1"/>
    <property type="molecule type" value="Genomic_DNA"/>
</dbReference>
<keyword evidence="2" id="KW-1185">Reference proteome</keyword>
<organism evidence="1 2">
    <name type="scientific">Vespula maculifrons</name>
    <name type="common">Eastern yellow jacket</name>
    <name type="synonym">Wasp</name>
    <dbReference type="NCBI Taxonomy" id="7453"/>
    <lineage>
        <taxon>Eukaryota</taxon>
        <taxon>Metazoa</taxon>
        <taxon>Ecdysozoa</taxon>
        <taxon>Arthropoda</taxon>
        <taxon>Hexapoda</taxon>
        <taxon>Insecta</taxon>
        <taxon>Pterygota</taxon>
        <taxon>Neoptera</taxon>
        <taxon>Endopterygota</taxon>
        <taxon>Hymenoptera</taxon>
        <taxon>Apocrita</taxon>
        <taxon>Aculeata</taxon>
        <taxon>Vespoidea</taxon>
        <taxon>Vespidae</taxon>
        <taxon>Vespinae</taxon>
        <taxon>Vespula</taxon>
    </lineage>
</organism>
<sequence length="187" mass="20128">MTAVQFLSSPQQFSSFPALIVTNVPSLTSSSATTLNATGRDLFDLQCDGNALQSIAGLPRILIPSIFARKGATNLDLFGCFERTMGPVLDRLTVVVKVDENPSPCRCREDPSEIYNEIAATALPLPMPAIPPTSSTNHLPPTPIPPTPTLAFNEARLIFSNAINNISLRWSIGLGYVTIGVTIYKKV</sequence>